<keyword evidence="4" id="KW-0862">Zinc</keyword>
<feature type="non-terminal residue" evidence="9">
    <location>
        <position position="1"/>
    </location>
</feature>
<evidence type="ECO:0000313" key="9">
    <source>
        <dbReference type="EMBL" id="KAG8231690.1"/>
    </source>
</evidence>
<feature type="domain" description="Polycomb protein VEFS-Box" evidence="8">
    <location>
        <begin position="1"/>
        <end position="110"/>
    </location>
</feature>
<evidence type="ECO:0000256" key="1">
    <source>
        <dbReference type="ARBA" id="ARBA00007416"/>
    </source>
</evidence>
<feature type="compositionally biased region" description="Low complexity" evidence="7">
    <location>
        <begin position="209"/>
        <end position="225"/>
    </location>
</feature>
<evidence type="ECO:0000256" key="7">
    <source>
        <dbReference type="SAM" id="MobiDB-lite"/>
    </source>
</evidence>
<protein>
    <recommendedName>
        <fullName evidence="8">Polycomb protein VEFS-Box domain-containing protein</fullName>
    </recommendedName>
</protein>
<accession>A0A8K0KDG6</accession>
<keyword evidence="2" id="KW-0479">Metal-binding</keyword>
<dbReference type="PANTHER" id="PTHR22597:SF0">
    <property type="entry name" value="POLYCOMB PROTEIN SUZ12"/>
    <property type="match status" value="1"/>
</dbReference>
<gene>
    <name evidence="9" type="ORF">J437_LFUL007465</name>
</gene>
<keyword evidence="3" id="KW-0863">Zinc-finger</keyword>
<dbReference type="GO" id="GO:0008270">
    <property type="term" value="F:zinc ion binding"/>
    <property type="evidence" value="ECO:0007669"/>
    <property type="project" value="UniProtKB-KW"/>
</dbReference>
<comment type="similarity">
    <text evidence="1">Belongs to the VEFS (VRN2-EMF2-FIS2-SU(Z)12) family.</text>
</comment>
<evidence type="ECO:0000313" key="10">
    <source>
        <dbReference type="Proteomes" id="UP000792457"/>
    </source>
</evidence>
<feature type="region of interest" description="Disordered" evidence="7">
    <location>
        <begin position="165"/>
        <end position="314"/>
    </location>
</feature>
<proteinExistence type="inferred from homology"/>
<dbReference type="Pfam" id="PF09733">
    <property type="entry name" value="VEFS-Box"/>
    <property type="match status" value="1"/>
</dbReference>
<dbReference type="InterPro" id="IPR019135">
    <property type="entry name" value="Polycomb_protein_VEFS-Box"/>
</dbReference>
<evidence type="ECO:0000256" key="3">
    <source>
        <dbReference type="ARBA" id="ARBA00022771"/>
    </source>
</evidence>
<name>A0A8K0KDG6_LADFU</name>
<dbReference type="GO" id="GO:0031490">
    <property type="term" value="F:chromatin DNA binding"/>
    <property type="evidence" value="ECO:0007669"/>
    <property type="project" value="TreeGrafter"/>
</dbReference>
<evidence type="ECO:0000256" key="6">
    <source>
        <dbReference type="ARBA" id="ARBA00023163"/>
    </source>
</evidence>
<dbReference type="EMBL" id="KZ308568">
    <property type="protein sequence ID" value="KAG8231690.1"/>
    <property type="molecule type" value="Genomic_DNA"/>
</dbReference>
<keyword evidence="6" id="KW-0804">Transcription</keyword>
<reference evidence="9" key="1">
    <citation type="submission" date="2013-04" db="EMBL/GenBank/DDBJ databases">
        <authorList>
            <person name="Qu J."/>
            <person name="Murali S.C."/>
            <person name="Bandaranaike D."/>
            <person name="Bellair M."/>
            <person name="Blankenburg K."/>
            <person name="Chao H."/>
            <person name="Dinh H."/>
            <person name="Doddapaneni H."/>
            <person name="Downs B."/>
            <person name="Dugan-Rocha S."/>
            <person name="Elkadiri S."/>
            <person name="Gnanaolivu R.D."/>
            <person name="Hernandez B."/>
            <person name="Javaid M."/>
            <person name="Jayaseelan J.C."/>
            <person name="Lee S."/>
            <person name="Li M."/>
            <person name="Ming W."/>
            <person name="Munidasa M."/>
            <person name="Muniz J."/>
            <person name="Nguyen L."/>
            <person name="Ongeri F."/>
            <person name="Osuji N."/>
            <person name="Pu L.-L."/>
            <person name="Puazo M."/>
            <person name="Qu C."/>
            <person name="Quiroz J."/>
            <person name="Raj R."/>
            <person name="Weissenberger G."/>
            <person name="Xin Y."/>
            <person name="Zou X."/>
            <person name="Han Y."/>
            <person name="Richards S."/>
            <person name="Worley K."/>
            <person name="Muzny D."/>
            <person name="Gibbs R."/>
        </authorList>
    </citation>
    <scope>NUCLEOTIDE SEQUENCE</scope>
    <source>
        <strain evidence="9">Sampled in the wild</strain>
    </source>
</reference>
<comment type="caution">
    <text evidence="9">The sequence shown here is derived from an EMBL/GenBank/DDBJ whole genome shotgun (WGS) entry which is preliminary data.</text>
</comment>
<keyword evidence="10" id="KW-1185">Reference proteome</keyword>
<dbReference type="GO" id="GO:0016586">
    <property type="term" value="C:RSC-type complex"/>
    <property type="evidence" value="ECO:0007669"/>
    <property type="project" value="TreeGrafter"/>
</dbReference>
<dbReference type="Proteomes" id="UP000792457">
    <property type="component" value="Unassembled WGS sequence"/>
</dbReference>
<feature type="compositionally biased region" description="Basic and acidic residues" evidence="7">
    <location>
        <begin position="299"/>
        <end position="314"/>
    </location>
</feature>
<reference evidence="9" key="2">
    <citation type="submission" date="2017-10" db="EMBL/GenBank/DDBJ databases">
        <title>Ladona fulva Genome sequencing and assembly.</title>
        <authorList>
            <person name="Murali S."/>
            <person name="Richards S."/>
            <person name="Bandaranaike D."/>
            <person name="Bellair M."/>
            <person name="Blankenburg K."/>
            <person name="Chao H."/>
            <person name="Dinh H."/>
            <person name="Doddapaneni H."/>
            <person name="Dugan-Rocha S."/>
            <person name="Elkadiri S."/>
            <person name="Gnanaolivu R."/>
            <person name="Hernandez B."/>
            <person name="Skinner E."/>
            <person name="Javaid M."/>
            <person name="Lee S."/>
            <person name="Li M."/>
            <person name="Ming W."/>
            <person name="Munidasa M."/>
            <person name="Muniz J."/>
            <person name="Nguyen L."/>
            <person name="Hughes D."/>
            <person name="Osuji N."/>
            <person name="Pu L.-L."/>
            <person name="Puazo M."/>
            <person name="Qu C."/>
            <person name="Quiroz J."/>
            <person name="Raj R."/>
            <person name="Weissenberger G."/>
            <person name="Xin Y."/>
            <person name="Zou X."/>
            <person name="Han Y."/>
            <person name="Worley K."/>
            <person name="Muzny D."/>
            <person name="Gibbs R."/>
        </authorList>
    </citation>
    <scope>NUCLEOTIDE SEQUENCE</scope>
    <source>
        <strain evidence="9">Sampled in the wild</strain>
    </source>
</reference>
<dbReference type="PANTHER" id="PTHR22597">
    <property type="entry name" value="POLYCOMB GROUP PROTEIN"/>
    <property type="match status" value="1"/>
</dbReference>
<dbReference type="GO" id="GO:0035098">
    <property type="term" value="C:ESC/E(Z) complex"/>
    <property type="evidence" value="ECO:0007669"/>
    <property type="project" value="TreeGrafter"/>
</dbReference>
<dbReference type="AlphaFoldDB" id="A0A8K0KDG6"/>
<keyword evidence="5" id="KW-0805">Transcription regulation</keyword>
<organism evidence="9 10">
    <name type="scientific">Ladona fulva</name>
    <name type="common">Scarce chaser dragonfly</name>
    <name type="synonym">Libellula fulva</name>
    <dbReference type="NCBI Taxonomy" id="123851"/>
    <lineage>
        <taxon>Eukaryota</taxon>
        <taxon>Metazoa</taxon>
        <taxon>Ecdysozoa</taxon>
        <taxon>Arthropoda</taxon>
        <taxon>Hexapoda</taxon>
        <taxon>Insecta</taxon>
        <taxon>Pterygota</taxon>
        <taxon>Palaeoptera</taxon>
        <taxon>Odonata</taxon>
        <taxon>Epiprocta</taxon>
        <taxon>Anisoptera</taxon>
        <taxon>Libelluloidea</taxon>
        <taxon>Libellulidae</taxon>
        <taxon>Ladona</taxon>
    </lineage>
</organism>
<sequence>LYHHTVTCLPIYPKELDIDSEGENDPKWLRTKTVMMIDEFTDVNEGEKELMKMWNLHVMKNGYVGDCQIPLACTMFIDAHGKELLMKNLYRNFVLHLCSLFDFGLLSPVTVYTTLQKLQDIIAASPEIREVLHESWHEQRKQWKKTGKAQAAAAAAMASQANCKNNLHGGSLTPSAGADDESMTSREPSPVPVAGRTRGGGGGSGGGSAPQTPASGHASRASGSSQNSGTSFVRTRGGSLGSNNANGASFTRSRSSGPSWSNGAPGSIQANAAKAARGTPPPPRKSGVGLRGALDDGDSSDKGAGKDEGSERGS</sequence>
<evidence type="ECO:0000259" key="8">
    <source>
        <dbReference type="Pfam" id="PF09733"/>
    </source>
</evidence>
<feature type="compositionally biased region" description="Polar residues" evidence="7">
    <location>
        <begin position="250"/>
        <end position="270"/>
    </location>
</feature>
<feature type="compositionally biased region" description="Gly residues" evidence="7">
    <location>
        <begin position="197"/>
        <end position="208"/>
    </location>
</feature>
<dbReference type="CDD" id="cd21551">
    <property type="entry name" value="VEFS-box_SUZ12"/>
    <property type="match status" value="1"/>
</dbReference>
<dbReference type="OrthoDB" id="166746at2759"/>
<evidence type="ECO:0000256" key="5">
    <source>
        <dbReference type="ARBA" id="ARBA00023015"/>
    </source>
</evidence>
<evidence type="ECO:0000256" key="2">
    <source>
        <dbReference type="ARBA" id="ARBA00022723"/>
    </source>
</evidence>
<evidence type="ECO:0000256" key="4">
    <source>
        <dbReference type="ARBA" id="ARBA00022833"/>
    </source>
</evidence>